<dbReference type="GO" id="GO:0003677">
    <property type="term" value="F:DNA binding"/>
    <property type="evidence" value="ECO:0007669"/>
    <property type="project" value="UniProtKB-KW"/>
</dbReference>
<evidence type="ECO:0000256" key="7">
    <source>
        <dbReference type="ARBA" id="ARBA00022801"/>
    </source>
</evidence>
<evidence type="ECO:0000256" key="4">
    <source>
        <dbReference type="ARBA" id="ARBA00022723"/>
    </source>
</evidence>
<keyword evidence="3" id="KW-0540">Nuclease</keyword>
<dbReference type="AlphaFoldDB" id="A0A1G4X2V7"/>
<evidence type="ECO:0000256" key="2">
    <source>
        <dbReference type="ARBA" id="ARBA00022490"/>
    </source>
</evidence>
<keyword evidence="2" id="KW-0963">Cytoplasm</keyword>
<sequence length="181" mass="19652">MIVAGIDPSLTSTGVAVLQNGALVHHNHHGRPGKNGASYQSRSRRIRRLAADVVDDVGRWKPDLAAIEQHPYAVGHQGNEFDRAGLWHGIFGQLDWLGIPTVVVHPSTHKVWLTGKGNSKKAEVVAAVQAMYPGQTIICDDEADAIGHALIGAFHLGEPMPFDVKPRHTTGLEKVQWPDMS</sequence>
<evidence type="ECO:0000256" key="5">
    <source>
        <dbReference type="ARBA" id="ARBA00022759"/>
    </source>
</evidence>
<keyword evidence="6" id="KW-0227">DNA damage</keyword>
<keyword evidence="8" id="KW-0460">Magnesium</keyword>
<evidence type="ECO:0000256" key="3">
    <source>
        <dbReference type="ARBA" id="ARBA00022722"/>
    </source>
</evidence>
<dbReference type="GO" id="GO:0006310">
    <property type="term" value="P:DNA recombination"/>
    <property type="evidence" value="ECO:0007669"/>
    <property type="project" value="UniProtKB-KW"/>
</dbReference>
<dbReference type="GO" id="GO:0006281">
    <property type="term" value="P:DNA repair"/>
    <property type="evidence" value="ECO:0007669"/>
    <property type="project" value="UniProtKB-KW"/>
</dbReference>
<dbReference type="InterPro" id="IPR036397">
    <property type="entry name" value="RNaseH_sf"/>
</dbReference>
<evidence type="ECO:0000256" key="9">
    <source>
        <dbReference type="ARBA" id="ARBA00023125"/>
    </source>
</evidence>
<dbReference type="GO" id="GO:0004520">
    <property type="term" value="F:DNA endonuclease activity"/>
    <property type="evidence" value="ECO:0007669"/>
    <property type="project" value="InterPro"/>
</dbReference>
<organism evidence="12 13">
    <name type="scientific">Mycolicibacterium fluoranthenivorans</name>
    <dbReference type="NCBI Taxonomy" id="258505"/>
    <lineage>
        <taxon>Bacteria</taxon>
        <taxon>Bacillati</taxon>
        <taxon>Actinomycetota</taxon>
        <taxon>Actinomycetes</taxon>
        <taxon>Mycobacteriales</taxon>
        <taxon>Mycobacteriaceae</taxon>
        <taxon>Mycolicibacterium</taxon>
    </lineage>
</organism>
<dbReference type="GO" id="GO:0046872">
    <property type="term" value="F:metal ion binding"/>
    <property type="evidence" value="ECO:0007669"/>
    <property type="project" value="UniProtKB-KW"/>
</dbReference>
<dbReference type="STRING" id="1502745.SAMN02799620_06370"/>
<keyword evidence="10" id="KW-0233">DNA recombination</keyword>
<evidence type="ECO:0000256" key="1">
    <source>
        <dbReference type="ARBA" id="ARBA00009518"/>
    </source>
</evidence>
<evidence type="ECO:0000256" key="8">
    <source>
        <dbReference type="ARBA" id="ARBA00022842"/>
    </source>
</evidence>
<name>A0A1G4X2V7_9MYCO</name>
<proteinExistence type="inferred from homology"/>
<dbReference type="PANTHER" id="PTHR30194">
    <property type="entry name" value="CROSSOVER JUNCTION ENDODEOXYRIBONUCLEASE RUVC"/>
    <property type="match status" value="1"/>
</dbReference>
<dbReference type="PANTHER" id="PTHR30194:SF3">
    <property type="entry name" value="CROSSOVER JUNCTION ENDODEOXYRIBONUCLEASE RUVC"/>
    <property type="match status" value="1"/>
</dbReference>
<dbReference type="Gene3D" id="3.30.420.10">
    <property type="entry name" value="Ribonuclease H-like superfamily/Ribonuclease H"/>
    <property type="match status" value="1"/>
</dbReference>
<evidence type="ECO:0000313" key="13">
    <source>
        <dbReference type="Proteomes" id="UP000199707"/>
    </source>
</evidence>
<dbReference type="InterPro" id="IPR012337">
    <property type="entry name" value="RNaseH-like_sf"/>
</dbReference>
<keyword evidence="9" id="KW-0238">DNA-binding</keyword>
<gene>
    <name evidence="12" type="ORF">SAMN02799620_06370</name>
</gene>
<evidence type="ECO:0000256" key="10">
    <source>
        <dbReference type="ARBA" id="ARBA00023172"/>
    </source>
</evidence>
<evidence type="ECO:0000256" key="11">
    <source>
        <dbReference type="ARBA" id="ARBA00023204"/>
    </source>
</evidence>
<dbReference type="GO" id="GO:0016787">
    <property type="term" value="F:hydrolase activity"/>
    <property type="evidence" value="ECO:0007669"/>
    <property type="project" value="UniProtKB-KW"/>
</dbReference>
<dbReference type="RefSeq" id="WP_090364926.1">
    <property type="nucleotide sequence ID" value="NZ_FMUB01000025.1"/>
</dbReference>
<accession>A0A1G4X2V7</accession>
<keyword evidence="11" id="KW-0234">DNA repair</keyword>
<dbReference type="InterPro" id="IPR002176">
    <property type="entry name" value="X-over_junc_endoDNase_RuvC"/>
</dbReference>
<keyword evidence="7" id="KW-0378">Hydrolase</keyword>
<comment type="similarity">
    <text evidence="1">Belongs to the RuvC family.</text>
</comment>
<keyword evidence="4" id="KW-0479">Metal-binding</keyword>
<dbReference type="SUPFAM" id="SSF53098">
    <property type="entry name" value="Ribonuclease H-like"/>
    <property type="match status" value="1"/>
</dbReference>
<reference evidence="13" key="1">
    <citation type="submission" date="2016-10" db="EMBL/GenBank/DDBJ databases">
        <authorList>
            <person name="Varghese N."/>
            <person name="Submissions S."/>
        </authorList>
    </citation>
    <scope>NUCLEOTIDE SEQUENCE [LARGE SCALE GENOMIC DNA]</scope>
    <source>
        <strain evidence="13">UNC267MFSha1.1M11</strain>
    </source>
</reference>
<keyword evidence="5 12" id="KW-0255">Endonuclease</keyword>
<dbReference type="EMBL" id="FMUB01000025">
    <property type="protein sequence ID" value="SCX34533.1"/>
    <property type="molecule type" value="Genomic_DNA"/>
</dbReference>
<evidence type="ECO:0000256" key="6">
    <source>
        <dbReference type="ARBA" id="ARBA00022763"/>
    </source>
</evidence>
<evidence type="ECO:0000313" key="12">
    <source>
        <dbReference type="EMBL" id="SCX34533.1"/>
    </source>
</evidence>
<dbReference type="Proteomes" id="UP000199707">
    <property type="component" value="Unassembled WGS sequence"/>
</dbReference>
<protein>
    <submittedName>
        <fullName evidence="12">Holliday junction resolvasome RuvABC endonuclease subunit</fullName>
    </submittedName>
</protein>
<dbReference type="PRINTS" id="PR00696">
    <property type="entry name" value="RSOLVASERUVC"/>
</dbReference>